<dbReference type="PANTHER" id="PTHR35807:SF1">
    <property type="entry name" value="TRANSCRIPTIONAL REGULATOR REDD"/>
    <property type="match status" value="1"/>
</dbReference>
<dbReference type="PANTHER" id="PTHR35807">
    <property type="entry name" value="TRANSCRIPTIONAL REGULATOR REDD-RELATED"/>
    <property type="match status" value="1"/>
</dbReference>
<comment type="similarity">
    <text evidence="1">Belongs to the AfsR/DnrI/RedD regulatory family.</text>
</comment>
<feature type="domain" description="OmpR/PhoB-type" evidence="6">
    <location>
        <begin position="17"/>
        <end position="87"/>
    </location>
</feature>
<comment type="caution">
    <text evidence="8">The sequence shown here is derived from an EMBL/GenBank/DDBJ whole genome shotgun (WGS) entry which is preliminary data.</text>
</comment>
<evidence type="ECO:0000259" key="6">
    <source>
        <dbReference type="SMART" id="SM00862"/>
    </source>
</evidence>
<dbReference type="Pfam" id="PF13191">
    <property type="entry name" value="AAA_16"/>
    <property type="match status" value="1"/>
</dbReference>
<feature type="compositionally biased region" description="Pro residues" evidence="5">
    <location>
        <begin position="248"/>
        <end position="259"/>
    </location>
</feature>
<keyword evidence="9" id="KW-1185">Reference proteome</keyword>
<dbReference type="Gene3D" id="1.25.40.10">
    <property type="entry name" value="Tetratricopeptide repeat domain"/>
    <property type="match status" value="3"/>
</dbReference>
<dbReference type="InterPro" id="IPR051677">
    <property type="entry name" value="AfsR-DnrI-RedD_regulator"/>
</dbReference>
<feature type="domain" description="Bacterial transcriptional activator" evidence="7">
    <location>
        <begin position="95"/>
        <end position="240"/>
    </location>
</feature>
<dbReference type="AlphaFoldDB" id="A0A511DHF4"/>
<dbReference type="EMBL" id="BJVJ01000030">
    <property type="protein sequence ID" value="GEL24225.1"/>
    <property type="molecule type" value="Genomic_DNA"/>
</dbReference>
<gene>
    <name evidence="8" type="ORF">PSU4_31790</name>
</gene>
<dbReference type="SUPFAM" id="SSF46894">
    <property type="entry name" value="C-terminal effector domain of the bipartite response regulators"/>
    <property type="match status" value="1"/>
</dbReference>
<dbReference type="SMART" id="SM01043">
    <property type="entry name" value="BTAD"/>
    <property type="match status" value="1"/>
</dbReference>
<evidence type="ECO:0000256" key="3">
    <source>
        <dbReference type="ARBA" id="ARBA00023125"/>
    </source>
</evidence>
<dbReference type="Proteomes" id="UP000321685">
    <property type="component" value="Unassembled WGS sequence"/>
</dbReference>
<evidence type="ECO:0000259" key="7">
    <source>
        <dbReference type="SMART" id="SM01043"/>
    </source>
</evidence>
<dbReference type="Pfam" id="PF03704">
    <property type="entry name" value="BTAD"/>
    <property type="match status" value="1"/>
</dbReference>
<evidence type="ECO:0000256" key="5">
    <source>
        <dbReference type="SAM" id="MobiDB-lite"/>
    </source>
</evidence>
<dbReference type="InterPro" id="IPR036388">
    <property type="entry name" value="WH-like_DNA-bd_sf"/>
</dbReference>
<dbReference type="Gene3D" id="3.40.50.300">
    <property type="entry name" value="P-loop containing nucleotide triphosphate hydrolases"/>
    <property type="match status" value="1"/>
</dbReference>
<dbReference type="InterPro" id="IPR016032">
    <property type="entry name" value="Sig_transdc_resp-reg_C-effctor"/>
</dbReference>
<evidence type="ECO:0000313" key="8">
    <source>
        <dbReference type="EMBL" id="GEL24225.1"/>
    </source>
</evidence>
<name>A0A511DHF4_9PSEU</name>
<keyword evidence="4" id="KW-0804">Transcription</keyword>
<dbReference type="InterPro" id="IPR011990">
    <property type="entry name" value="TPR-like_helical_dom_sf"/>
</dbReference>
<dbReference type="Gene3D" id="1.10.10.10">
    <property type="entry name" value="Winged helix-like DNA-binding domain superfamily/Winged helix DNA-binding domain"/>
    <property type="match status" value="1"/>
</dbReference>
<keyword evidence="2" id="KW-0805">Transcription regulation</keyword>
<evidence type="ECO:0000313" key="9">
    <source>
        <dbReference type="Proteomes" id="UP000321685"/>
    </source>
</evidence>
<dbReference type="GO" id="GO:0003677">
    <property type="term" value="F:DNA binding"/>
    <property type="evidence" value="ECO:0007669"/>
    <property type="project" value="UniProtKB-KW"/>
</dbReference>
<evidence type="ECO:0000256" key="4">
    <source>
        <dbReference type="ARBA" id="ARBA00023163"/>
    </source>
</evidence>
<dbReference type="SUPFAM" id="SSF52540">
    <property type="entry name" value="P-loop containing nucleoside triphosphate hydrolases"/>
    <property type="match status" value="1"/>
</dbReference>
<sequence>MVRIVGSFAVESHGSADVTLGSRKARRLLAALAVHRTRTVPADELVHVLWGDAPPARPVENVATLVSRLRAAVGPAVVLGGRDGYRLGGPPEVRVDVDDAARFVAEATARTATEPGLAAAAAQQALRLLGTGAVLVDEADADWAAPARAEAERLLRAARLVAADASTRCGDHVTAVAAAAAALADDPLDESAARLAMAAHQASGEPAHALAVFERLRVALADSLGVDPAPETRELHLALVRGRRAPPGRTPPTRPPTGRPPTGRDRESQVLLDAWTAAVAGRGGLVLLVGEAGIGKTTLADRLRDTATSTGGRVLFTRCYAAERSLFLQPFVDALTTTLSGMSAPDLVAAAGLHASALVDLFPPLAPVLGPPAAERTSTDVATRRTFEAVTGVLAALAAGQPTLLVLDDLQNAGAATVELVHFLARRTADTPLLVVATVRVEEGHDVLALLGPVGSQLAVGPLDAAAVATLAAAAGHAPMADAILARTGGHTLFVVETLGGLRAGASDVPASLRSAVVDRLEPAGADTTDLLRAAAVVGASVDPEVVAGMLGVAAHVAVQRCERAVAARLLVPAGSRYEFANDLLHEILYATTPEPLRRAHHHRAADLLADTPEAVAVHAAAVHDLVRAARALEAAAAEATRRGAMTDAEILLGRALSHAEQARATGDVARVYLARGRVREAIGEYRRAAGDDHAALATARDVGDRHSEMLALRALGGHASLAIGVPAAECARSLRAGLVIAESLGDDAVTAEILGWSAVLSTNRLRFADALASSERAVAAARRSGSDTALAVALDGRKNALTYLGRFAELPPVLAELEPLLRRSGHLELLQWCVFESAFPAVARGDWATAQCRIDDALVVNRRSGHPVHESWFVAHLGWVARLRGDIDGALAHGRRAVALASSLSHRWFVSDAGAVLGATLIEAGERAEAVRVLERSLERAGPNGAEAHLLRCLGPLAEVTGSATVLADADALLGSIDAPPGSAWFGGCDAYLSIGRAHLARGDRDRAAAAVAPLLTASRDEGWTALEPLARAVADRAGADLTDRAGAD</sequence>
<feature type="region of interest" description="Disordered" evidence="5">
    <location>
        <begin position="242"/>
        <end position="267"/>
    </location>
</feature>
<dbReference type="InterPro" id="IPR027417">
    <property type="entry name" value="P-loop_NTPase"/>
</dbReference>
<dbReference type="GO" id="GO:0006355">
    <property type="term" value="P:regulation of DNA-templated transcription"/>
    <property type="evidence" value="ECO:0007669"/>
    <property type="project" value="InterPro"/>
</dbReference>
<dbReference type="GO" id="GO:0000160">
    <property type="term" value="P:phosphorelay signal transduction system"/>
    <property type="evidence" value="ECO:0007669"/>
    <property type="project" value="InterPro"/>
</dbReference>
<dbReference type="InterPro" id="IPR005158">
    <property type="entry name" value="BTAD"/>
</dbReference>
<dbReference type="InterPro" id="IPR041664">
    <property type="entry name" value="AAA_16"/>
</dbReference>
<proteinExistence type="inferred from homology"/>
<evidence type="ECO:0000256" key="2">
    <source>
        <dbReference type="ARBA" id="ARBA00023015"/>
    </source>
</evidence>
<keyword evidence="3" id="KW-0238">DNA-binding</keyword>
<dbReference type="SUPFAM" id="SSF48452">
    <property type="entry name" value="TPR-like"/>
    <property type="match status" value="2"/>
</dbReference>
<organism evidence="8 9">
    <name type="scientific">Pseudonocardia sulfidoxydans NBRC 16205</name>
    <dbReference type="NCBI Taxonomy" id="1223511"/>
    <lineage>
        <taxon>Bacteria</taxon>
        <taxon>Bacillati</taxon>
        <taxon>Actinomycetota</taxon>
        <taxon>Actinomycetes</taxon>
        <taxon>Pseudonocardiales</taxon>
        <taxon>Pseudonocardiaceae</taxon>
        <taxon>Pseudonocardia</taxon>
    </lineage>
</organism>
<dbReference type="InterPro" id="IPR001867">
    <property type="entry name" value="OmpR/PhoB-type_DNA-bd"/>
</dbReference>
<accession>A0A511DHF4</accession>
<evidence type="ECO:0000256" key="1">
    <source>
        <dbReference type="ARBA" id="ARBA00005820"/>
    </source>
</evidence>
<dbReference type="SMART" id="SM00862">
    <property type="entry name" value="Trans_reg_C"/>
    <property type="match status" value="1"/>
</dbReference>
<protein>
    <submittedName>
        <fullName evidence="8">SARP family transcriptional regulator</fullName>
    </submittedName>
</protein>
<reference evidence="8 9" key="1">
    <citation type="submission" date="2019-07" db="EMBL/GenBank/DDBJ databases">
        <title>Whole genome shotgun sequence of Pseudonocardia sulfidoxydans NBRC 16205.</title>
        <authorList>
            <person name="Hosoyama A."/>
            <person name="Uohara A."/>
            <person name="Ohji S."/>
            <person name="Ichikawa N."/>
        </authorList>
    </citation>
    <scope>NUCLEOTIDE SEQUENCE [LARGE SCALE GENOMIC DNA]</scope>
    <source>
        <strain evidence="8 9">NBRC 16205</strain>
    </source>
</reference>